<protein>
    <submittedName>
        <fullName evidence="1">Uncharacterized protein</fullName>
    </submittedName>
</protein>
<proteinExistence type="predicted"/>
<reference evidence="1" key="1">
    <citation type="submission" date="2023-04" db="EMBL/GenBank/DDBJ databases">
        <title>Draft Genome sequencing of Naganishia species isolated from polar environments using Oxford Nanopore Technology.</title>
        <authorList>
            <person name="Leo P."/>
            <person name="Venkateswaran K."/>
        </authorList>
    </citation>
    <scope>NUCLEOTIDE SEQUENCE</scope>
    <source>
        <strain evidence="1">DBVPG 5303</strain>
    </source>
</reference>
<evidence type="ECO:0000313" key="1">
    <source>
        <dbReference type="EMBL" id="KAJ9126988.1"/>
    </source>
</evidence>
<sequence length="1452" mass="155562">MMAKLRKPRRPSDSQHRPAELTVRIPSSSSSTAYHGSSSSAVAPLALDGLRDLPISQGDFRGSVIIDSLSKRFSVLRAKASPVRATFAQSSSATASGYPHASERTGIDDIRHRLAAQRARELSSRNNGGGGKGRYIAPEEERLVLDELVSSFDDDDEYYSSVSIPRSTTSPYSGETISHGSGSGSGGRAYGFGSTTGMKEADVLRRAHHHNNQASLTATTAQRSVSEKSLASTSSFGTGPSTSNAGDFKEKSQRRKSAMLLAGLPVETQERIVHALLEIEEDLIAEEQQQQYGQQGQGQQERQEEETIMAPYYHQASETLLPSNDNPQIGSTQQGRQENARQKVITPQKQQRPHHQRQTSSITRSPFTENLADIVMGREPSVSGSVGGGSANHSRNGSTVSASMREPIGPPPAQPVFAVNPSVNPSAAVSSQQAVFPLGALPPVPNPVEKRQQHHRTPSASATTIPRTSLETGYVPGSARPFVGASSSSSTRNSENPLETAGSKAGHGPASSVGGGDSSIPYQQQQQHQQQLPQLVRKVSTAVIPPNRPGPLTMKPLLMPGSATTTHAGAGLPSVSPVVATFADSAGRKGWTGTGPFMPANVNAMPIPMPGGQGHTIDPSSSSLGVDYPAVQSGSPLDNSFDIDGYYGHGRSPMEPGMQYSSPPAARDDWTTTDPLRLAPRLQRQGIPPQLLVGDRDSYASFDTLGSTFSQGLKDLPSPDLWYFPNLVPQGAASGSITPSTDLFDADGGDDEEKQELFDELQAMQERLIEAAREVRKGLSAGTQRDGKGRRDVSPGLRARPSIRTRKPEPSVYADMGENVSQLVRALSPRQPSDSSFHTQASVLHALHSADLVSPAYAPVGTAISNTEDYNDNVRGLASPFQEQQKSPDLHTSSEASPQTPQQSVITPRASAPSVFQDDNAGMDLEARTRLAKALFDSDQKSSSASLPVKPTAPVDPSGSSKLENDANVRRDFEARIAQATAQLQHAPSIKIKRKQSMKGRGAMFIGEPTLIDASSNLKVMPLPASAGQDVAVGQSAGPIGQHNRHQSSSAVHSDSNSGSSGGGGFKSFVAKIKRNASLAERKRAKTPGSSPRMAQNAFQPMATIAPPVKISDPIHPSRDAQVQNTRHQQPSSHAAVDPVQEALPLRKSVIRRTIIYSTVDVQHHDNAAPPVEPPLPSTTSPARRPSTRRKPVRHLSGDTDIFRAEGLLDDSQSQSISQVLSSKRTMDGRSQLQKSSTDSLYDMYADAHEPDVEDPEEIINTGNSTSFIDDARAYRGLSRPVNPRAIEIREMSDGQTTWSVLDVDEPALHGTRSADPLQPTHTRSSSLASSLSSYGGDSSQGRRSGLTHASTEITLDRHATARPKTNIFYSHERDVAELIDDLTRNGFEGKFRIVSPLQEQFQAPQPDIHTAETQGASSGLVGVETKLHVSITFYIYVSSTVANLISMCDRH</sequence>
<dbReference type="Proteomes" id="UP001234202">
    <property type="component" value="Unassembled WGS sequence"/>
</dbReference>
<evidence type="ECO:0000313" key="2">
    <source>
        <dbReference type="Proteomes" id="UP001234202"/>
    </source>
</evidence>
<name>A0ACC2XT01_9TREE</name>
<dbReference type="EMBL" id="JASBWV010000003">
    <property type="protein sequence ID" value="KAJ9126988.1"/>
    <property type="molecule type" value="Genomic_DNA"/>
</dbReference>
<organism evidence="1 2">
    <name type="scientific">Naganishia onofrii</name>
    <dbReference type="NCBI Taxonomy" id="1851511"/>
    <lineage>
        <taxon>Eukaryota</taxon>
        <taxon>Fungi</taxon>
        <taxon>Dikarya</taxon>
        <taxon>Basidiomycota</taxon>
        <taxon>Agaricomycotina</taxon>
        <taxon>Tremellomycetes</taxon>
        <taxon>Filobasidiales</taxon>
        <taxon>Filobasidiaceae</taxon>
        <taxon>Naganishia</taxon>
    </lineage>
</organism>
<accession>A0ACC2XT01</accession>
<comment type="caution">
    <text evidence="1">The sequence shown here is derived from an EMBL/GenBank/DDBJ whole genome shotgun (WGS) entry which is preliminary data.</text>
</comment>
<gene>
    <name evidence="1" type="ORF">QFC24_001219</name>
</gene>
<keyword evidence="2" id="KW-1185">Reference proteome</keyword>